<feature type="transmembrane region" description="Helical" evidence="2">
    <location>
        <begin position="52"/>
        <end position="85"/>
    </location>
</feature>
<evidence type="ECO:0000313" key="5">
    <source>
        <dbReference type="Proteomes" id="UP000585905"/>
    </source>
</evidence>
<feature type="domain" description="Transglutaminase-like" evidence="3">
    <location>
        <begin position="468"/>
        <end position="556"/>
    </location>
</feature>
<evidence type="ECO:0000256" key="1">
    <source>
        <dbReference type="SAM" id="MobiDB-lite"/>
    </source>
</evidence>
<dbReference type="Pfam" id="PF01841">
    <property type="entry name" value="Transglut_core"/>
    <property type="match status" value="1"/>
</dbReference>
<dbReference type="InterPro" id="IPR038765">
    <property type="entry name" value="Papain-like_cys_pep_sf"/>
</dbReference>
<feature type="compositionally biased region" description="Gly residues" evidence="1">
    <location>
        <begin position="560"/>
        <end position="569"/>
    </location>
</feature>
<reference evidence="4 5" key="1">
    <citation type="submission" date="2020-07" db="EMBL/GenBank/DDBJ databases">
        <title>Sequencing the genomes of 1000 actinobacteria strains.</title>
        <authorList>
            <person name="Klenk H.-P."/>
        </authorList>
    </citation>
    <scope>NUCLEOTIDE SEQUENCE [LARGE SCALE GENOMIC DNA]</scope>
    <source>
        <strain evidence="4 5">DSM 19663</strain>
    </source>
</reference>
<feature type="region of interest" description="Disordered" evidence="1">
    <location>
        <begin position="557"/>
        <end position="594"/>
    </location>
</feature>
<feature type="compositionally biased region" description="Low complexity" evidence="1">
    <location>
        <begin position="8"/>
        <end position="30"/>
    </location>
</feature>
<feature type="transmembrane region" description="Helical" evidence="2">
    <location>
        <begin position="184"/>
        <end position="201"/>
    </location>
</feature>
<sequence>MRTPPPRAGSRPSIGSGSRPSARSPTSRDSCGGCRDAPYYRRRARPGRAHPAIGLIGFAAAFDSSAYALAGAGGLLVGTATALLAARLRLGILPTAGLVLAACFLLGTPFVAPSDGILLPSIASLAALAIGAVYGWADILTLQAPLSLPDYVIAVPYAAALLVAFTSTTLAVRWLHRRRTAPRAALLLIGPAAVYATGVLLGTDEPVLAVARGAAFAGIALVWLGWRRRATATTSSEAAQQLLRRKLAGTAIVVVAAIGLGSAAAGLLAPQPDNRFVLREEIEPPFEPLEYPSPLAGFREYTKDLVDTELLVVEGLQPGDRVRLTAMDVYDGVTWNVAGASEALEGSGRFRLVGRTIPEPPLARTDGPEPVTVDVAGYSDVWLPSAGYAADIAFLDGAEEGDGSPERVDVRYNAATGATLVTSGAGEGLRYRIATERQVIPEDAALRDAPVAPFAPAPVVGVPDTVVALATELTATAESPVEKLRALEQHLATIGYYSRGTASDQVPSRAGHAADRMNDMVTLPSMVGDEEQYASLFALMARSLDYPTRVVMGFRTPGLRGRGTRGGGDGGRRDGLGRGRVRGSRLGAVLPRPR</sequence>
<keyword evidence="2" id="KW-1133">Transmembrane helix</keyword>
<dbReference type="InterPro" id="IPR002931">
    <property type="entry name" value="Transglutaminase-like"/>
</dbReference>
<feature type="transmembrane region" description="Helical" evidence="2">
    <location>
        <begin position="91"/>
        <end position="111"/>
    </location>
</feature>
<name>A0A839EB49_9MICO</name>
<dbReference type="SUPFAM" id="SSF54001">
    <property type="entry name" value="Cysteine proteinases"/>
    <property type="match status" value="1"/>
</dbReference>
<evidence type="ECO:0000259" key="3">
    <source>
        <dbReference type="Pfam" id="PF01841"/>
    </source>
</evidence>
<proteinExistence type="predicted"/>
<evidence type="ECO:0000256" key="2">
    <source>
        <dbReference type="SAM" id="Phobius"/>
    </source>
</evidence>
<protein>
    <recommendedName>
        <fullName evidence="3">Transglutaminase-like domain-containing protein</fullName>
    </recommendedName>
</protein>
<keyword evidence="2" id="KW-0472">Membrane</keyword>
<feature type="transmembrane region" description="Helical" evidence="2">
    <location>
        <begin position="118"/>
        <end position="139"/>
    </location>
</feature>
<organism evidence="4 5">
    <name type="scientific">Microcella alkalica</name>
    <dbReference type="NCBI Taxonomy" id="355930"/>
    <lineage>
        <taxon>Bacteria</taxon>
        <taxon>Bacillati</taxon>
        <taxon>Actinomycetota</taxon>
        <taxon>Actinomycetes</taxon>
        <taxon>Micrococcales</taxon>
        <taxon>Microbacteriaceae</taxon>
        <taxon>Microcella</taxon>
    </lineage>
</organism>
<dbReference type="RefSeq" id="WP_182489245.1">
    <property type="nucleotide sequence ID" value="NZ_BAAAOV010000003.1"/>
</dbReference>
<feature type="transmembrane region" description="Helical" evidence="2">
    <location>
        <begin position="207"/>
        <end position="226"/>
    </location>
</feature>
<dbReference type="AlphaFoldDB" id="A0A839EB49"/>
<keyword evidence="5" id="KW-1185">Reference proteome</keyword>
<feature type="region of interest" description="Disordered" evidence="1">
    <location>
        <begin position="1"/>
        <end position="32"/>
    </location>
</feature>
<feature type="transmembrane region" description="Helical" evidence="2">
    <location>
        <begin position="151"/>
        <end position="172"/>
    </location>
</feature>
<comment type="caution">
    <text evidence="4">The sequence shown here is derived from an EMBL/GenBank/DDBJ whole genome shotgun (WGS) entry which is preliminary data.</text>
</comment>
<accession>A0A839EB49</accession>
<dbReference type="Proteomes" id="UP000585905">
    <property type="component" value="Unassembled WGS sequence"/>
</dbReference>
<keyword evidence="2" id="KW-0812">Transmembrane</keyword>
<feature type="transmembrane region" description="Helical" evidence="2">
    <location>
        <begin position="247"/>
        <end position="269"/>
    </location>
</feature>
<dbReference type="EMBL" id="JACGWX010000001">
    <property type="protein sequence ID" value="MBA8846565.1"/>
    <property type="molecule type" value="Genomic_DNA"/>
</dbReference>
<gene>
    <name evidence="4" type="ORF">FHX53_000129</name>
</gene>
<dbReference type="Gene3D" id="3.10.620.30">
    <property type="match status" value="1"/>
</dbReference>
<evidence type="ECO:0000313" key="4">
    <source>
        <dbReference type="EMBL" id="MBA8846565.1"/>
    </source>
</evidence>